<feature type="binding site" evidence="4">
    <location>
        <position position="124"/>
    </location>
    <ligand>
        <name>Mg(2+)</name>
        <dbReference type="ChEBI" id="CHEBI:18420"/>
        <label>1</label>
        <note>catalytic</note>
    </ligand>
</feature>
<dbReference type="PANTHER" id="PTHR20854">
    <property type="entry name" value="INOSITOL MONOPHOSPHATASE"/>
    <property type="match status" value="1"/>
</dbReference>
<dbReference type="Gene3D" id="3.40.190.80">
    <property type="match status" value="1"/>
</dbReference>
<dbReference type="PROSITE" id="PS00629">
    <property type="entry name" value="IMP_1"/>
    <property type="match status" value="1"/>
</dbReference>
<evidence type="ECO:0000256" key="4">
    <source>
        <dbReference type="PIRSR" id="PIRSR600760-2"/>
    </source>
</evidence>
<feature type="binding site" evidence="4">
    <location>
        <position position="108"/>
    </location>
    <ligand>
        <name>Mg(2+)</name>
        <dbReference type="ChEBI" id="CHEBI:18420"/>
        <label>1</label>
        <note>catalytic</note>
    </ligand>
</feature>
<sequence>MSRGGARRRTLAGVDAPHAHAETLTTAGADPHEPLDGLADLDDAALAAELTARAGQLAAQMRAEGLTAGQVGHKTSISDVVTAADHAAEELVTTALRQVRPEDGIVGEEGAEAPSASGRTWVIDPVDGTYNFLSGMAYWCSALALRDDEGVVLGAVHQPVTGEAWLGGRGLPTTLGGSPLRPLDDLPLDQVCLATYLHPTRLTRPDLVEPWRALCFGAATVRMLGSGSCDLAAVAAGRIGVWAQALVPEWDWLPGAALVQAAGGQTVQVDVRGTTWSVAGRPSAVESAVQALTGAGG</sequence>
<dbReference type="GO" id="GO:0008934">
    <property type="term" value="F:inositol monophosphate 1-phosphatase activity"/>
    <property type="evidence" value="ECO:0007669"/>
    <property type="project" value="TreeGrafter"/>
</dbReference>
<gene>
    <name evidence="5" type="ORF">FB557_2375</name>
</gene>
<dbReference type="InterPro" id="IPR000760">
    <property type="entry name" value="Inositol_monophosphatase-like"/>
</dbReference>
<dbReference type="GO" id="GO:0007165">
    <property type="term" value="P:signal transduction"/>
    <property type="evidence" value="ECO:0007669"/>
    <property type="project" value="TreeGrafter"/>
</dbReference>
<feature type="binding site" evidence="4">
    <location>
        <position position="251"/>
    </location>
    <ligand>
        <name>Mg(2+)</name>
        <dbReference type="ChEBI" id="CHEBI:18420"/>
        <label>1</label>
        <note>catalytic</note>
    </ligand>
</feature>
<evidence type="ECO:0000256" key="1">
    <source>
        <dbReference type="ARBA" id="ARBA00022723"/>
    </source>
</evidence>
<proteinExistence type="predicted"/>
<comment type="cofactor">
    <cofactor evidence="4">
        <name>Mg(2+)</name>
        <dbReference type="ChEBI" id="CHEBI:18420"/>
    </cofactor>
</comment>
<reference evidence="5 6" key="1">
    <citation type="submission" date="2019-06" db="EMBL/GenBank/DDBJ databases">
        <title>Sequencing the genomes of 1000 actinobacteria strains.</title>
        <authorList>
            <person name="Klenk H.-P."/>
        </authorList>
    </citation>
    <scope>NUCLEOTIDE SEQUENCE [LARGE SCALE GENOMIC DNA]</scope>
    <source>
        <strain evidence="5 6">DSM 18935</strain>
    </source>
</reference>
<keyword evidence="2" id="KW-0378">Hydrolase</keyword>
<dbReference type="Gene3D" id="3.30.540.10">
    <property type="entry name" value="Fructose-1,6-Bisphosphatase, subunit A, domain 1"/>
    <property type="match status" value="1"/>
</dbReference>
<evidence type="ECO:0000313" key="5">
    <source>
        <dbReference type="EMBL" id="TWD13742.1"/>
    </source>
</evidence>
<evidence type="ECO:0000313" key="6">
    <source>
        <dbReference type="Proteomes" id="UP000315628"/>
    </source>
</evidence>
<comment type="caution">
    <text evidence="5">The sequence shown here is derived from an EMBL/GenBank/DDBJ whole genome shotgun (WGS) entry which is preliminary data.</text>
</comment>
<evidence type="ECO:0000256" key="2">
    <source>
        <dbReference type="ARBA" id="ARBA00022801"/>
    </source>
</evidence>
<dbReference type="Pfam" id="PF00459">
    <property type="entry name" value="Inositol_P"/>
    <property type="match status" value="1"/>
</dbReference>
<organism evidence="5 6">
    <name type="scientific">Marihabitans asiaticum</name>
    <dbReference type="NCBI Taxonomy" id="415218"/>
    <lineage>
        <taxon>Bacteria</taxon>
        <taxon>Bacillati</taxon>
        <taxon>Actinomycetota</taxon>
        <taxon>Actinomycetes</taxon>
        <taxon>Micrococcales</taxon>
        <taxon>Intrasporangiaceae</taxon>
        <taxon>Marihabitans</taxon>
    </lineage>
</organism>
<dbReference type="CDD" id="cd01637">
    <property type="entry name" value="IMPase_like"/>
    <property type="match status" value="1"/>
</dbReference>
<keyword evidence="6" id="KW-1185">Reference proteome</keyword>
<feature type="binding site" evidence="4">
    <location>
        <position position="127"/>
    </location>
    <ligand>
        <name>Mg(2+)</name>
        <dbReference type="ChEBI" id="CHEBI:18420"/>
        <label>1</label>
        <note>catalytic</note>
    </ligand>
</feature>
<keyword evidence="1 4" id="KW-0479">Metal-binding</keyword>
<dbReference type="AlphaFoldDB" id="A0A560W7Y0"/>
<dbReference type="InterPro" id="IPR020583">
    <property type="entry name" value="Inositol_monoP_metal-BS"/>
</dbReference>
<dbReference type="GO" id="GO:0046872">
    <property type="term" value="F:metal ion binding"/>
    <property type="evidence" value="ECO:0007669"/>
    <property type="project" value="UniProtKB-KW"/>
</dbReference>
<accession>A0A560W7Y0</accession>
<protein>
    <submittedName>
        <fullName evidence="5">Fructose-1,6-bisphosphatase/inositol monophosphatase family enzyme</fullName>
    </submittedName>
</protein>
<dbReference type="PANTHER" id="PTHR20854:SF4">
    <property type="entry name" value="INOSITOL-1-MONOPHOSPHATASE-RELATED"/>
    <property type="match status" value="1"/>
</dbReference>
<dbReference type="EMBL" id="VIUW01000004">
    <property type="protein sequence ID" value="TWD13742.1"/>
    <property type="molecule type" value="Genomic_DNA"/>
</dbReference>
<dbReference type="SUPFAM" id="SSF56655">
    <property type="entry name" value="Carbohydrate phosphatase"/>
    <property type="match status" value="1"/>
</dbReference>
<evidence type="ECO:0000256" key="3">
    <source>
        <dbReference type="ARBA" id="ARBA00022842"/>
    </source>
</evidence>
<name>A0A560W7Y0_9MICO</name>
<keyword evidence="3 4" id="KW-0460">Magnesium</keyword>
<dbReference type="GO" id="GO:0006020">
    <property type="term" value="P:inositol metabolic process"/>
    <property type="evidence" value="ECO:0007669"/>
    <property type="project" value="TreeGrafter"/>
</dbReference>
<dbReference type="PRINTS" id="PR00377">
    <property type="entry name" value="IMPHPHTASES"/>
</dbReference>
<dbReference type="Proteomes" id="UP000315628">
    <property type="component" value="Unassembled WGS sequence"/>
</dbReference>